<dbReference type="PANTHER" id="PTHR30222:SF17">
    <property type="entry name" value="SPERMIDINE_PUTRESCINE-BINDING PERIPLASMIC PROTEIN"/>
    <property type="match status" value="1"/>
</dbReference>
<evidence type="ECO:0000256" key="5">
    <source>
        <dbReference type="PIRSR" id="PIRSR019574-1"/>
    </source>
</evidence>
<comment type="caution">
    <text evidence="7">The sequence shown here is derived from an EMBL/GenBank/DDBJ whole genome shotgun (WGS) entry which is preliminary data.</text>
</comment>
<dbReference type="SUPFAM" id="SSF53850">
    <property type="entry name" value="Periplasmic binding protein-like II"/>
    <property type="match status" value="1"/>
</dbReference>
<sequence length="367" mass="41607">MMMKITRRREFIKTMALLSSLSLSSCGWRLANVSANNYTGSVSGKSDELYLYTWSQYTDQELLSTFTTQTGIKVLADVFDSNDVMLAKLQAGGGASYSVIYPSDYMVQKMVEKNLLAEINHALLIGLENLFPQFQNPTYDPNNRYSLPFNWGTTGFIYNSENLKTPPEDWEYLWQNQEQLYKRMTLLNDVREVMGATLKMLGYSYNSQNATEIKAAYEKLRSLKPAIAAFDTDAWQNQILAGDLLLAMCYSADGVKISKENPKLKYVIPRSGSSLWTDTIVIPKTAPNIPGTYSWINFLLQPDVAAEISKRLKIATPNRAGFEQLPKEIQNNTSLFPPESILNKCERLTPVGDFEAVYERYWTQLLA</sequence>
<keyword evidence="2" id="KW-0813">Transport</keyword>
<evidence type="ECO:0000256" key="1">
    <source>
        <dbReference type="ARBA" id="ARBA00004418"/>
    </source>
</evidence>
<dbReference type="PRINTS" id="PR00909">
    <property type="entry name" value="SPERMDNBNDNG"/>
</dbReference>
<dbReference type="CDD" id="cd13590">
    <property type="entry name" value="PBP2_PotD_PotF_like"/>
    <property type="match status" value="1"/>
</dbReference>
<dbReference type="GO" id="GO:0019808">
    <property type="term" value="F:polyamine binding"/>
    <property type="evidence" value="ECO:0007669"/>
    <property type="project" value="InterPro"/>
</dbReference>
<dbReference type="InterPro" id="IPR001188">
    <property type="entry name" value="Sperm_putr-bd"/>
</dbReference>
<dbReference type="Proteomes" id="UP000300142">
    <property type="component" value="Unassembled WGS sequence"/>
</dbReference>
<comment type="subcellular location">
    <subcellularLocation>
        <location evidence="1">Periplasm</location>
    </subcellularLocation>
</comment>
<dbReference type="Pfam" id="PF13416">
    <property type="entry name" value="SBP_bac_8"/>
    <property type="match status" value="1"/>
</dbReference>
<protein>
    <submittedName>
        <fullName evidence="7">Family 1 extracellular solute-binding protein</fullName>
    </submittedName>
</protein>
<dbReference type="EMBL" id="BJCE01000040">
    <property type="protein sequence ID" value="GCL36509.1"/>
    <property type="molecule type" value="Genomic_DNA"/>
</dbReference>
<feature type="chain" id="PRO_5019713092" evidence="6">
    <location>
        <begin position="32"/>
        <end position="367"/>
    </location>
</feature>
<evidence type="ECO:0000313" key="8">
    <source>
        <dbReference type="Proteomes" id="UP000300142"/>
    </source>
</evidence>
<dbReference type="GO" id="GO:0015846">
    <property type="term" value="P:polyamine transport"/>
    <property type="evidence" value="ECO:0007669"/>
    <property type="project" value="InterPro"/>
</dbReference>
<dbReference type="Gene3D" id="3.40.190.10">
    <property type="entry name" value="Periplasmic binding protein-like II"/>
    <property type="match status" value="2"/>
</dbReference>
<evidence type="ECO:0000256" key="3">
    <source>
        <dbReference type="ARBA" id="ARBA00022729"/>
    </source>
</evidence>
<keyword evidence="4" id="KW-0574">Periplasm</keyword>
<organism evidence="7 8">
    <name type="scientific">Sphaerospermopsis reniformis</name>
    <dbReference type="NCBI Taxonomy" id="531300"/>
    <lineage>
        <taxon>Bacteria</taxon>
        <taxon>Bacillati</taxon>
        <taxon>Cyanobacteriota</taxon>
        <taxon>Cyanophyceae</taxon>
        <taxon>Nostocales</taxon>
        <taxon>Aphanizomenonaceae</taxon>
        <taxon>Sphaerospermopsis</taxon>
    </lineage>
</organism>
<proteinExistence type="predicted"/>
<dbReference type="AlphaFoldDB" id="A0A479ZV06"/>
<dbReference type="GO" id="GO:0042597">
    <property type="term" value="C:periplasmic space"/>
    <property type="evidence" value="ECO:0007669"/>
    <property type="project" value="UniProtKB-SubCell"/>
</dbReference>
<keyword evidence="8" id="KW-1185">Reference proteome</keyword>
<feature type="signal peptide" evidence="6">
    <location>
        <begin position="1"/>
        <end position="31"/>
    </location>
</feature>
<name>A0A479ZV06_9CYAN</name>
<evidence type="ECO:0000313" key="7">
    <source>
        <dbReference type="EMBL" id="GCL36509.1"/>
    </source>
</evidence>
<feature type="binding site" evidence="5">
    <location>
        <position position="105"/>
    </location>
    <ligand>
        <name>spermidine</name>
        <dbReference type="ChEBI" id="CHEBI:57834"/>
    </ligand>
</feature>
<dbReference type="PROSITE" id="PS51257">
    <property type="entry name" value="PROKAR_LIPOPROTEIN"/>
    <property type="match status" value="1"/>
</dbReference>
<evidence type="ECO:0000256" key="6">
    <source>
        <dbReference type="SAM" id="SignalP"/>
    </source>
</evidence>
<keyword evidence="3 6" id="KW-0732">Signal</keyword>
<evidence type="ECO:0000256" key="2">
    <source>
        <dbReference type="ARBA" id="ARBA00022448"/>
    </source>
</evidence>
<gene>
    <name evidence="7" type="ORF">SR1949_16130</name>
</gene>
<reference evidence="8" key="1">
    <citation type="submission" date="2019-02" db="EMBL/GenBank/DDBJ databases">
        <title>Draft genome sequence of Sphaerospermopsis reniformis NIES-1949.</title>
        <authorList>
            <person name="Yamaguchi H."/>
            <person name="Suzuki S."/>
            <person name="Kawachi M."/>
        </authorList>
    </citation>
    <scope>NUCLEOTIDE SEQUENCE [LARGE SCALE GENOMIC DNA]</scope>
    <source>
        <strain evidence="8">NIES-1949</strain>
    </source>
</reference>
<feature type="binding site" evidence="5">
    <location>
        <begin position="189"/>
        <end position="192"/>
    </location>
    <ligand>
        <name>spermidine</name>
        <dbReference type="ChEBI" id="CHEBI:57834"/>
    </ligand>
</feature>
<dbReference type="InterPro" id="IPR006059">
    <property type="entry name" value="SBP"/>
</dbReference>
<dbReference type="PIRSF" id="PIRSF019574">
    <property type="entry name" value="Periplasmic_polyamine_BP"/>
    <property type="match status" value="1"/>
</dbReference>
<accession>A0A479ZV06</accession>
<evidence type="ECO:0000256" key="4">
    <source>
        <dbReference type="ARBA" id="ARBA00022764"/>
    </source>
</evidence>
<dbReference type="PANTHER" id="PTHR30222">
    <property type="entry name" value="SPERMIDINE/PUTRESCINE-BINDING PERIPLASMIC PROTEIN"/>
    <property type="match status" value="1"/>
</dbReference>